<dbReference type="NCBIfam" id="NF009668">
    <property type="entry name" value="PRK13189.1"/>
    <property type="match status" value="1"/>
</dbReference>
<dbReference type="InterPro" id="IPR050217">
    <property type="entry name" value="Peroxiredoxin"/>
</dbReference>
<proteinExistence type="predicted"/>
<dbReference type="EMBL" id="JAVDWV010000024">
    <property type="protein sequence ID" value="MDR7156945.1"/>
    <property type="molecule type" value="Genomic_DNA"/>
</dbReference>
<dbReference type="PROSITE" id="PS51352">
    <property type="entry name" value="THIOREDOXIN_2"/>
    <property type="match status" value="1"/>
</dbReference>
<comment type="subunit">
    <text evidence="1">Homodimer; disulfide-linked, upon oxidation. 5 homodimers assemble to form a ring-like decamer.</text>
</comment>
<evidence type="ECO:0000256" key="3">
    <source>
        <dbReference type="ARBA" id="ARBA00017462"/>
    </source>
</evidence>
<dbReference type="InterPro" id="IPR000866">
    <property type="entry name" value="AhpC/TSA"/>
</dbReference>
<sequence>MSEVMTDGRRPVRIGDMAPDFRARSTRGDFQLSALRGQWVIFFSHPADFTPVCSTEFAALARRQADFDALGCKLVGLSVDSLYAHIAWVRALRDLFGVAIDFPIIEDPSMAVGRAYGMIDDAAIDSMAMRSTFFIDPQGIIRATTCYPHNVGRSVDEMLRLLRALQRVDGANSLTPEGWAEGQPLLLPATEGNQDAPDWFCRFEPSA</sequence>
<dbReference type="Gene3D" id="3.40.30.10">
    <property type="entry name" value="Glutaredoxin"/>
    <property type="match status" value="1"/>
</dbReference>
<evidence type="ECO:0000313" key="11">
    <source>
        <dbReference type="EMBL" id="MDR7156945.1"/>
    </source>
</evidence>
<dbReference type="EC" id="1.11.1.26" evidence="2"/>
<keyword evidence="12" id="KW-1185">Reference proteome</keyword>
<organism evidence="11 12">
    <name type="scientific">Sphingobium xenophagum</name>
    <dbReference type="NCBI Taxonomy" id="121428"/>
    <lineage>
        <taxon>Bacteria</taxon>
        <taxon>Pseudomonadati</taxon>
        <taxon>Pseudomonadota</taxon>
        <taxon>Alphaproteobacteria</taxon>
        <taxon>Sphingomonadales</taxon>
        <taxon>Sphingomonadaceae</taxon>
        <taxon>Sphingobium</taxon>
    </lineage>
</organism>
<dbReference type="Proteomes" id="UP001267638">
    <property type="component" value="Unassembled WGS sequence"/>
</dbReference>
<dbReference type="InterPro" id="IPR013766">
    <property type="entry name" value="Thioredoxin_domain"/>
</dbReference>
<evidence type="ECO:0000256" key="4">
    <source>
        <dbReference type="ARBA" id="ARBA00022559"/>
    </source>
</evidence>
<evidence type="ECO:0000256" key="2">
    <source>
        <dbReference type="ARBA" id="ARBA00013021"/>
    </source>
</evidence>
<evidence type="ECO:0000259" key="10">
    <source>
        <dbReference type="PROSITE" id="PS51352"/>
    </source>
</evidence>
<dbReference type="SUPFAM" id="SSF52833">
    <property type="entry name" value="Thioredoxin-like"/>
    <property type="match status" value="1"/>
</dbReference>
<dbReference type="PANTHER" id="PTHR10681">
    <property type="entry name" value="THIOREDOXIN PEROXIDASE"/>
    <property type="match status" value="1"/>
</dbReference>
<feature type="domain" description="Thioredoxin" evidence="10">
    <location>
        <begin position="12"/>
        <end position="167"/>
    </location>
</feature>
<evidence type="ECO:0000256" key="9">
    <source>
        <dbReference type="ARBA" id="ARBA00047572"/>
    </source>
</evidence>
<keyword evidence="7" id="KW-0676">Redox-active center</keyword>
<dbReference type="PANTHER" id="PTHR10681:SF121">
    <property type="entry name" value="ALKYL HYDROPEROXIDE REDUCTASE C"/>
    <property type="match status" value="1"/>
</dbReference>
<reference evidence="11 12" key="1">
    <citation type="submission" date="2023-07" db="EMBL/GenBank/DDBJ databases">
        <title>Sorghum-associated microbial communities from plants grown in Nebraska, USA.</title>
        <authorList>
            <person name="Schachtman D."/>
        </authorList>
    </citation>
    <scope>NUCLEOTIDE SEQUENCE [LARGE SCALE GENOMIC DNA]</scope>
    <source>
        <strain evidence="11 12">4256</strain>
    </source>
</reference>
<gene>
    <name evidence="11" type="ORF">J2W40_003791</name>
</gene>
<name>A0ABU1X5T3_SPHXE</name>
<dbReference type="RefSeq" id="WP_310227483.1">
    <property type="nucleotide sequence ID" value="NZ_JAVDWV010000024.1"/>
</dbReference>
<dbReference type="InterPro" id="IPR036249">
    <property type="entry name" value="Thioredoxin-like_sf"/>
</dbReference>
<dbReference type="Pfam" id="PF00578">
    <property type="entry name" value="AhpC-TSA"/>
    <property type="match status" value="1"/>
</dbReference>
<evidence type="ECO:0000256" key="6">
    <source>
        <dbReference type="ARBA" id="ARBA00023002"/>
    </source>
</evidence>
<keyword evidence="4" id="KW-0575">Peroxidase</keyword>
<evidence type="ECO:0000256" key="8">
    <source>
        <dbReference type="ARBA" id="ARBA00032077"/>
    </source>
</evidence>
<comment type="caution">
    <text evidence="11">The sequence shown here is derived from an EMBL/GenBank/DDBJ whole genome shotgun (WGS) entry which is preliminary data.</text>
</comment>
<keyword evidence="5" id="KW-0049">Antioxidant</keyword>
<evidence type="ECO:0000256" key="1">
    <source>
        <dbReference type="ARBA" id="ARBA00011654"/>
    </source>
</evidence>
<evidence type="ECO:0000256" key="7">
    <source>
        <dbReference type="ARBA" id="ARBA00023284"/>
    </source>
</evidence>
<accession>A0ABU1X5T3</accession>
<dbReference type="InterPro" id="IPR024706">
    <property type="entry name" value="Peroxiredoxin_AhpC-typ"/>
</dbReference>
<keyword evidence="6" id="KW-0560">Oxidoreductase</keyword>
<evidence type="ECO:0000313" key="12">
    <source>
        <dbReference type="Proteomes" id="UP001267638"/>
    </source>
</evidence>
<protein>
    <recommendedName>
        <fullName evidence="3">Alkyl hydroperoxide reductase C</fullName>
        <ecNumber evidence="2">1.11.1.26</ecNumber>
    </recommendedName>
    <alternativeName>
        <fullName evidence="8">Peroxiredoxin</fullName>
    </alternativeName>
</protein>
<comment type="catalytic activity">
    <reaction evidence="9">
        <text>a hydroperoxide + NADH + H(+) = an alcohol + NAD(+) + H2O</text>
        <dbReference type="Rhea" id="RHEA:62628"/>
        <dbReference type="ChEBI" id="CHEBI:15377"/>
        <dbReference type="ChEBI" id="CHEBI:15378"/>
        <dbReference type="ChEBI" id="CHEBI:30879"/>
        <dbReference type="ChEBI" id="CHEBI:35924"/>
        <dbReference type="ChEBI" id="CHEBI:57540"/>
        <dbReference type="ChEBI" id="CHEBI:57945"/>
        <dbReference type="EC" id="1.11.1.26"/>
    </reaction>
</comment>
<dbReference type="PIRSF" id="PIRSF000239">
    <property type="entry name" value="AHPC"/>
    <property type="match status" value="1"/>
</dbReference>
<evidence type="ECO:0000256" key="5">
    <source>
        <dbReference type="ARBA" id="ARBA00022862"/>
    </source>
</evidence>